<evidence type="ECO:0000256" key="2">
    <source>
        <dbReference type="ARBA" id="ARBA00000909"/>
    </source>
</evidence>
<keyword evidence="7 10" id="KW-0630">Potassium</keyword>
<dbReference type="AlphaFoldDB" id="A0A0M3JRD2"/>
<accession>A0A0M3JRD2</accession>
<evidence type="ECO:0000256" key="8">
    <source>
        <dbReference type="ARBA" id="ARBA00023027"/>
    </source>
</evidence>
<dbReference type="InterPro" id="IPR036652">
    <property type="entry name" value="YjeF_N_dom_sf"/>
</dbReference>
<evidence type="ECO:0000256" key="3">
    <source>
        <dbReference type="ARBA" id="ARBA00012228"/>
    </source>
</evidence>
<dbReference type="EMBL" id="UYRR01030980">
    <property type="protein sequence ID" value="VDK42184.1"/>
    <property type="molecule type" value="Genomic_DNA"/>
</dbReference>
<evidence type="ECO:0000256" key="7">
    <source>
        <dbReference type="ARBA" id="ARBA00022958"/>
    </source>
</evidence>
<reference evidence="14" key="1">
    <citation type="submission" date="2017-02" db="UniProtKB">
        <authorList>
            <consortium name="WormBaseParasite"/>
        </authorList>
    </citation>
    <scope>IDENTIFICATION</scope>
</reference>
<feature type="binding site" evidence="10">
    <location>
        <begin position="181"/>
        <end position="187"/>
    </location>
    <ligand>
        <name>(6S)-NADPHX</name>
        <dbReference type="ChEBI" id="CHEBI:64076"/>
    </ligand>
</feature>
<keyword evidence="4 10" id="KW-0479">Metal-binding</keyword>
<dbReference type="Gene3D" id="3.40.50.10260">
    <property type="entry name" value="YjeF N-terminal domain"/>
    <property type="match status" value="1"/>
</dbReference>
<keyword evidence="9 10" id="KW-0413">Isomerase</keyword>
<comment type="cofactor">
    <cofactor evidence="10">
        <name>K(+)</name>
        <dbReference type="ChEBI" id="CHEBI:29103"/>
    </cofactor>
    <text evidence="10">Binds 1 potassium ion per subunit.</text>
</comment>
<dbReference type="NCBIfam" id="TIGR00197">
    <property type="entry name" value="yjeF_nterm"/>
    <property type="match status" value="1"/>
</dbReference>
<comment type="catalytic activity">
    <reaction evidence="1 10">
        <text>(6R)-NADHX = (6S)-NADHX</text>
        <dbReference type="Rhea" id="RHEA:32215"/>
        <dbReference type="ChEBI" id="CHEBI:64074"/>
        <dbReference type="ChEBI" id="CHEBI:64075"/>
        <dbReference type="EC" id="5.1.99.6"/>
    </reaction>
</comment>
<dbReference type="InterPro" id="IPR032976">
    <property type="entry name" value="YJEFN_prot_NAXE-like"/>
</dbReference>
<comment type="similarity">
    <text evidence="10">Belongs to the NnrE/AIBP family.</text>
</comment>
<name>A0A0M3JRD2_ANISI</name>
<dbReference type="Proteomes" id="UP000267096">
    <property type="component" value="Unassembled WGS sequence"/>
</dbReference>
<evidence type="ECO:0000256" key="1">
    <source>
        <dbReference type="ARBA" id="ARBA00000013"/>
    </source>
</evidence>
<dbReference type="PANTHER" id="PTHR13232:SF10">
    <property type="entry name" value="NAD(P)H-HYDRATE EPIMERASE"/>
    <property type="match status" value="1"/>
</dbReference>
<sequence>MSIFGARVISNSFLRRVISTDFLASSNRFIRSAAVYHSKYQSSCKMSSESTKNIKYLTQNEAIEIDQQLFNEYAFSVDQLMELAGLSCANAVTDSFPKGNVLVVVGPGNNGGDGFVCARHLKLFGYTPSVLYAKPSNTDLMKRLQTQVTKMGIDFVSVDSVTNNPSDISKNYSLIIDAMFGFSFKPPLRAPFDAIIDAVVKSNVPVFCIDIPSGWHVEKGPSPGECSSDASERIIKPSALISLTAPKLCAQHIPKGCVHYLGGRFVPQSLADQHLLNLPPYPSTNCFLKLSS</sequence>
<protein>
    <recommendedName>
        <fullName evidence="3 10">NAD(P)H-hydrate epimerase</fullName>
        <ecNumber evidence="3 10">5.1.99.6</ecNumber>
    </recommendedName>
    <alternativeName>
        <fullName evidence="10">NAD(P)HX epimerase</fullName>
    </alternativeName>
</protein>
<dbReference type="GO" id="GO:0052856">
    <property type="term" value="F:NAD(P)HX epimerase activity"/>
    <property type="evidence" value="ECO:0007669"/>
    <property type="project" value="UniProtKB-UniRule"/>
</dbReference>
<feature type="binding site" evidence="10">
    <location>
        <position position="177"/>
    </location>
    <ligand>
        <name>K(+)</name>
        <dbReference type="ChEBI" id="CHEBI:29103"/>
    </ligand>
</feature>
<keyword evidence="6" id="KW-0521">NADP</keyword>
<evidence type="ECO:0000313" key="13">
    <source>
        <dbReference type="Proteomes" id="UP000267096"/>
    </source>
</evidence>
<keyword evidence="5 10" id="KW-0547">Nucleotide-binding</keyword>
<dbReference type="InterPro" id="IPR004443">
    <property type="entry name" value="YjeF_N_dom"/>
</dbReference>
<dbReference type="PANTHER" id="PTHR13232">
    <property type="entry name" value="NAD(P)H-HYDRATE EPIMERASE"/>
    <property type="match status" value="1"/>
</dbReference>
<dbReference type="HAMAP" id="MF_01966">
    <property type="entry name" value="NADHX_epimerase"/>
    <property type="match status" value="1"/>
</dbReference>
<feature type="domain" description="YjeF N-terminal" evidence="11">
    <location>
        <begin position="62"/>
        <end position="277"/>
    </location>
</feature>
<evidence type="ECO:0000313" key="12">
    <source>
        <dbReference type="EMBL" id="VDK42184.1"/>
    </source>
</evidence>
<comment type="function">
    <text evidence="10">Catalyzes the epimerization of the S- and R-forms of NAD(P)HX, a damaged form of NAD(P)H that is a result of enzymatic or heat-dependent hydration. This is a prerequisite for the S-specific NAD(P)H-hydrate dehydratase to allow the repair of both epimers of NAD(P)HX.</text>
</comment>
<dbReference type="WBParaSite" id="ASIM_0001028001-mRNA-1">
    <property type="protein sequence ID" value="ASIM_0001028001-mRNA-1"/>
    <property type="gene ID" value="ASIM_0001028001"/>
</dbReference>
<dbReference type="GO" id="GO:0046872">
    <property type="term" value="F:metal ion binding"/>
    <property type="evidence" value="ECO:0007669"/>
    <property type="project" value="UniProtKB-KW"/>
</dbReference>
<evidence type="ECO:0000256" key="10">
    <source>
        <dbReference type="HAMAP-Rule" id="MF_03159"/>
    </source>
</evidence>
<organism evidence="14">
    <name type="scientific">Anisakis simplex</name>
    <name type="common">Herring worm</name>
    <dbReference type="NCBI Taxonomy" id="6269"/>
    <lineage>
        <taxon>Eukaryota</taxon>
        <taxon>Metazoa</taxon>
        <taxon>Ecdysozoa</taxon>
        <taxon>Nematoda</taxon>
        <taxon>Chromadorea</taxon>
        <taxon>Rhabditida</taxon>
        <taxon>Spirurina</taxon>
        <taxon>Ascaridomorpha</taxon>
        <taxon>Ascaridoidea</taxon>
        <taxon>Anisakidae</taxon>
        <taxon>Anisakis</taxon>
        <taxon>Anisakis simplex complex</taxon>
    </lineage>
</organism>
<dbReference type="GO" id="GO:0000166">
    <property type="term" value="F:nucleotide binding"/>
    <property type="evidence" value="ECO:0007669"/>
    <property type="project" value="UniProtKB-KW"/>
</dbReference>
<keyword evidence="8 10" id="KW-0520">NAD</keyword>
<proteinExistence type="inferred from homology"/>
<comment type="caution">
    <text evidence="10">Lacks conserved residue(s) required for the propagation of feature annotation.</text>
</comment>
<dbReference type="OrthoDB" id="10064708at2759"/>
<evidence type="ECO:0000256" key="5">
    <source>
        <dbReference type="ARBA" id="ARBA00022741"/>
    </source>
</evidence>
<dbReference type="SUPFAM" id="SSF64153">
    <property type="entry name" value="YjeF N-terminal domain-like"/>
    <property type="match status" value="1"/>
</dbReference>
<dbReference type="Pfam" id="PF03853">
    <property type="entry name" value="YjeF_N"/>
    <property type="match status" value="1"/>
</dbReference>
<dbReference type="PROSITE" id="PS51385">
    <property type="entry name" value="YJEF_N"/>
    <property type="match status" value="1"/>
</dbReference>
<feature type="binding site" evidence="10">
    <location>
        <begin position="109"/>
        <end position="113"/>
    </location>
    <ligand>
        <name>(6S)-NADPHX</name>
        <dbReference type="ChEBI" id="CHEBI:64076"/>
    </ligand>
</feature>
<dbReference type="GO" id="GO:0005739">
    <property type="term" value="C:mitochondrion"/>
    <property type="evidence" value="ECO:0007669"/>
    <property type="project" value="TreeGrafter"/>
</dbReference>
<dbReference type="EC" id="5.1.99.6" evidence="3 10"/>
<evidence type="ECO:0000313" key="14">
    <source>
        <dbReference type="WBParaSite" id="ASIM_0001028001-mRNA-1"/>
    </source>
</evidence>
<gene>
    <name evidence="12" type="ORF">ASIM_LOCUS10011</name>
</gene>
<feature type="binding site" evidence="10">
    <location>
        <position position="213"/>
    </location>
    <ligand>
        <name>K(+)</name>
        <dbReference type="ChEBI" id="CHEBI:29103"/>
    </ligand>
</feature>
<reference evidence="12 13" key="2">
    <citation type="submission" date="2018-11" db="EMBL/GenBank/DDBJ databases">
        <authorList>
            <consortium name="Pathogen Informatics"/>
        </authorList>
    </citation>
    <scope>NUCLEOTIDE SEQUENCE [LARGE SCALE GENOMIC DNA]</scope>
</reference>
<evidence type="ECO:0000256" key="4">
    <source>
        <dbReference type="ARBA" id="ARBA00022723"/>
    </source>
</evidence>
<evidence type="ECO:0000256" key="9">
    <source>
        <dbReference type="ARBA" id="ARBA00023235"/>
    </source>
</evidence>
<keyword evidence="13" id="KW-1185">Reference proteome</keyword>
<evidence type="ECO:0000256" key="6">
    <source>
        <dbReference type="ARBA" id="ARBA00022857"/>
    </source>
</evidence>
<comment type="catalytic activity">
    <reaction evidence="2 10">
        <text>(6R)-NADPHX = (6S)-NADPHX</text>
        <dbReference type="Rhea" id="RHEA:32227"/>
        <dbReference type="ChEBI" id="CHEBI:64076"/>
        <dbReference type="ChEBI" id="CHEBI:64077"/>
        <dbReference type="EC" id="5.1.99.6"/>
    </reaction>
</comment>
<feature type="binding site" evidence="10">
    <location>
        <position position="110"/>
    </location>
    <ligand>
        <name>K(+)</name>
        <dbReference type="ChEBI" id="CHEBI:29103"/>
    </ligand>
</feature>
<feature type="binding site" evidence="10">
    <location>
        <position position="210"/>
    </location>
    <ligand>
        <name>(6S)-NADPHX</name>
        <dbReference type="ChEBI" id="CHEBI:64076"/>
    </ligand>
</feature>
<evidence type="ECO:0000259" key="11">
    <source>
        <dbReference type="PROSITE" id="PS51385"/>
    </source>
</evidence>